<dbReference type="SUPFAM" id="SSF56300">
    <property type="entry name" value="Metallo-dependent phosphatases"/>
    <property type="match status" value="1"/>
</dbReference>
<dbReference type="Pfam" id="PF00149">
    <property type="entry name" value="Metallophos"/>
    <property type="match status" value="1"/>
</dbReference>
<dbReference type="CDD" id="cd07422">
    <property type="entry name" value="MPP_ApaH"/>
    <property type="match status" value="1"/>
</dbReference>
<sequence>MTQAVYVVGDIQGCATELNRLLALTEADTPGARYLFAGDLINRGPESLQALRTIRTLQQEGRAEAVLGNHDLHFLAVAQGLRPPHRQDTLNDLLNAPDLPELMLWLRQRPLAWSEAGWLIVHAGLYPQWDAATTLALAAEVSAMLQAPDWLDFMAQMYGNQPDRWDDNLQGHARWRCIINALTRMRYCSADGQMDFALKEGTANAPEGLMPWFAAERASTNDKIAFGHWSTLGLIVRNNLLSLDTGCVWGGKLTAVRLQDLQVFQIDCPLQQRPGA</sequence>
<comment type="catalytic activity">
    <reaction evidence="8">
        <text>P(1),P(4)-bis(5'-adenosyl) tetraphosphate + H2O = 2 ADP + 2 H(+)</text>
        <dbReference type="Rhea" id="RHEA:24252"/>
        <dbReference type="ChEBI" id="CHEBI:15377"/>
        <dbReference type="ChEBI" id="CHEBI:15378"/>
        <dbReference type="ChEBI" id="CHEBI:58141"/>
        <dbReference type="ChEBI" id="CHEBI:456216"/>
        <dbReference type="EC" id="3.6.1.41"/>
    </reaction>
</comment>
<evidence type="ECO:0000313" key="11">
    <source>
        <dbReference type="Proteomes" id="UP000680067"/>
    </source>
</evidence>
<dbReference type="PIRSF" id="PIRSF000903">
    <property type="entry name" value="B5n-ttraPtase_sm"/>
    <property type="match status" value="1"/>
</dbReference>
<evidence type="ECO:0000256" key="6">
    <source>
        <dbReference type="ARBA" id="ARBA00032248"/>
    </source>
</evidence>
<evidence type="ECO:0000256" key="1">
    <source>
        <dbReference type="ARBA" id="ARBA00003413"/>
    </source>
</evidence>
<dbReference type="Proteomes" id="UP000680067">
    <property type="component" value="Unassembled WGS sequence"/>
</dbReference>
<keyword evidence="11" id="KW-1185">Reference proteome</keyword>
<evidence type="ECO:0000256" key="4">
    <source>
        <dbReference type="ARBA" id="ARBA00022801"/>
    </source>
</evidence>
<evidence type="ECO:0000256" key="3">
    <source>
        <dbReference type="ARBA" id="ARBA00012506"/>
    </source>
</evidence>
<comment type="caution">
    <text evidence="10">The sequence shown here is derived from an EMBL/GenBank/DDBJ whole genome shotgun (WGS) entry which is preliminary data.</text>
</comment>
<gene>
    <name evidence="10" type="ORF">KDM89_09915</name>
</gene>
<dbReference type="InterPro" id="IPR004843">
    <property type="entry name" value="Calcineurin-like_PHP"/>
</dbReference>
<dbReference type="NCBIfam" id="NF001204">
    <property type="entry name" value="PRK00166.1"/>
    <property type="match status" value="1"/>
</dbReference>
<keyword evidence="4 10" id="KW-0378">Hydrolase</keyword>
<feature type="domain" description="Calcineurin-like phosphoesterase" evidence="9">
    <location>
        <begin position="5"/>
        <end position="173"/>
    </location>
</feature>
<evidence type="ECO:0000256" key="2">
    <source>
        <dbReference type="ARBA" id="ARBA00005419"/>
    </source>
</evidence>
<evidence type="ECO:0000256" key="8">
    <source>
        <dbReference type="ARBA" id="ARBA00049417"/>
    </source>
</evidence>
<dbReference type="Gene3D" id="3.60.21.10">
    <property type="match status" value="1"/>
</dbReference>
<dbReference type="GO" id="GO:0008803">
    <property type="term" value="F:bis(5'-nucleosyl)-tetraphosphatase (symmetrical) activity"/>
    <property type="evidence" value="ECO:0007669"/>
    <property type="project" value="UniProtKB-EC"/>
</dbReference>
<evidence type="ECO:0000256" key="5">
    <source>
        <dbReference type="ARBA" id="ARBA00031248"/>
    </source>
</evidence>
<dbReference type="AlphaFoldDB" id="A0A941DM34"/>
<protein>
    <recommendedName>
        <fullName evidence="3">bis(5'-nucleosyl)-tetraphosphatase (symmetrical)</fullName>
        <ecNumber evidence="3">3.6.1.41</ecNumber>
    </recommendedName>
    <alternativeName>
        <fullName evidence="6">Ap4A hydrolase</fullName>
    </alternativeName>
    <alternativeName>
        <fullName evidence="5">Diadenosine 5',5'''-P1,P4-tetraphosphate pyrophosphohydrolase</fullName>
    </alternativeName>
    <alternativeName>
        <fullName evidence="7">Diadenosine tetraphosphatase</fullName>
    </alternativeName>
</protein>
<proteinExistence type="inferred from homology"/>
<reference evidence="10" key="1">
    <citation type="submission" date="2021-04" db="EMBL/GenBank/DDBJ databases">
        <title>novel species isolated from subtropical streams in China.</title>
        <authorList>
            <person name="Lu H."/>
        </authorList>
    </citation>
    <scope>NUCLEOTIDE SEQUENCE</scope>
    <source>
        <strain evidence="10">LFS511W</strain>
    </source>
</reference>
<evidence type="ECO:0000259" key="9">
    <source>
        <dbReference type="Pfam" id="PF00149"/>
    </source>
</evidence>
<comment type="similarity">
    <text evidence="2">Belongs to the Ap4A hydrolase family.</text>
</comment>
<dbReference type="PANTHER" id="PTHR40942:SF4">
    <property type="entry name" value="CYTOCHROME C5"/>
    <property type="match status" value="1"/>
</dbReference>
<dbReference type="RefSeq" id="WP_212687778.1">
    <property type="nucleotide sequence ID" value="NZ_JAGSPN010000006.1"/>
</dbReference>
<evidence type="ECO:0000313" key="10">
    <source>
        <dbReference type="EMBL" id="MBR7782460.1"/>
    </source>
</evidence>
<dbReference type="EC" id="3.6.1.41" evidence="3"/>
<dbReference type="InterPro" id="IPR004617">
    <property type="entry name" value="ApaH"/>
</dbReference>
<dbReference type="InterPro" id="IPR029052">
    <property type="entry name" value="Metallo-depent_PP-like"/>
</dbReference>
<dbReference type="PANTHER" id="PTHR40942">
    <property type="match status" value="1"/>
</dbReference>
<accession>A0A941DM34</accession>
<dbReference type="EMBL" id="JAGSPN010000006">
    <property type="protein sequence ID" value="MBR7782460.1"/>
    <property type="molecule type" value="Genomic_DNA"/>
</dbReference>
<evidence type="ECO:0000256" key="7">
    <source>
        <dbReference type="ARBA" id="ARBA00033210"/>
    </source>
</evidence>
<comment type="function">
    <text evidence="1">Hydrolyzes diadenosine 5',5'''-P1,P4-tetraphosphate to yield ADP.</text>
</comment>
<name>A0A941DM34_9BURK</name>
<organism evidence="10 11">
    <name type="scientific">Undibacterium luofuense</name>
    <dbReference type="NCBI Taxonomy" id="2828733"/>
    <lineage>
        <taxon>Bacteria</taxon>
        <taxon>Pseudomonadati</taxon>
        <taxon>Pseudomonadota</taxon>
        <taxon>Betaproteobacteria</taxon>
        <taxon>Burkholderiales</taxon>
        <taxon>Oxalobacteraceae</taxon>
        <taxon>Undibacterium</taxon>
    </lineage>
</organism>
<dbReference type="NCBIfam" id="TIGR00668">
    <property type="entry name" value="apaH"/>
    <property type="match status" value="1"/>
</dbReference>